<gene>
    <name evidence="2" type="ORF">ERS852397_00568</name>
</gene>
<protein>
    <submittedName>
        <fullName evidence="2">Lipoprotein</fullName>
    </submittedName>
</protein>
<accession>A0A173YEP9</accession>
<dbReference type="AlphaFoldDB" id="A0A173YEP9"/>
<proteinExistence type="predicted"/>
<dbReference type="Gene3D" id="2.60.120.890">
    <property type="entry name" value="BT2081, beta-jelly-roll domain"/>
    <property type="match status" value="1"/>
</dbReference>
<sequence>MKIKEYYLYWLLLLFFFTGCQRDEYTATDGEGSLRLSIGMKNDLKVVATRALTSEEQAILEKDCKVRIYQREKEDLKLVRKYQGVENVPDDILLASGDYQVKVTAGEVVSASFDKKFYEGIKSFTITKGADVKVDVVANVGNTVATVAFAETMNPYFENCMVGVAVKAENGILDFTADDVGKLGYFSVPVACDTLFCTFEATNKLTGEPFVHIDTIPDVVSATLYNLTYEFKESEVEVPDTGGGMINLVVNVTPIGEVETEETIYRRPSVKAEMGGQNLVLTQPAYMKIGDGEDMTVMIKGSTKLTQIEIASEQFPDFLGAPTAQQAFDLKNLTTEEEDLLANGGITIDKKEASLGHAMDINLSASLIRKYTAENGTRSIRFSVTDQRGYQRIVDWQIVASDIAVQTVAIPDDKKYLIWATKATLFGEVLPEREPQSELSFRYRKVGTTEWQTVPAVRNGSVLTAEVTGLKNSDNELFSEYEYQVMEGAMASNVKCQFTTEKTLQLENCGFEEWSGSKPMYIAASSSDFFWDSGNHGSSSVSAFATDLTTADSSVKVEGKYSAKLQSKKIVIKFAAGNLFIGKYLDTQKMNGILGWGRSFTSRPVALTGYIRYTSGTVDNGGKYIENGEQDKGQVFIALGDWEGQTYGGETWPLIVDTRDTATFFDPKGDNVIAYGEQTWDSSTEGENMHPFVIRLNYSLERIPTSIVVVASASKYGDYFEGSTGSSMWLDNLKLVYDESELEE</sequence>
<evidence type="ECO:0000259" key="1">
    <source>
        <dbReference type="Pfam" id="PF13201"/>
    </source>
</evidence>
<dbReference type="InterPro" id="IPR025112">
    <property type="entry name" value="PCMD"/>
</dbReference>
<evidence type="ECO:0000313" key="3">
    <source>
        <dbReference type="Proteomes" id="UP000095517"/>
    </source>
</evidence>
<dbReference type="PROSITE" id="PS51257">
    <property type="entry name" value="PROKAR_LIPOPROTEIN"/>
    <property type="match status" value="1"/>
</dbReference>
<feature type="domain" description="Putative carbohydrate metabolism" evidence="1">
    <location>
        <begin position="511"/>
        <end position="735"/>
    </location>
</feature>
<dbReference type="Pfam" id="PF13201">
    <property type="entry name" value="PCMD"/>
    <property type="match status" value="1"/>
</dbReference>
<reference evidence="2 3" key="1">
    <citation type="submission" date="2015-09" db="EMBL/GenBank/DDBJ databases">
        <authorList>
            <consortium name="Pathogen Informatics"/>
        </authorList>
    </citation>
    <scope>NUCLEOTIDE SEQUENCE [LARGE SCALE GENOMIC DNA]</scope>
    <source>
        <strain evidence="2 3">2789STDY5608840</strain>
    </source>
</reference>
<dbReference type="EMBL" id="CYZH01000002">
    <property type="protein sequence ID" value="CUN62404.1"/>
    <property type="molecule type" value="Genomic_DNA"/>
</dbReference>
<dbReference type="RefSeq" id="WP_055278412.1">
    <property type="nucleotide sequence ID" value="NZ_CABIXA010000002.1"/>
</dbReference>
<dbReference type="InterPro" id="IPR038653">
    <property type="entry name" value="Put_CMD_sf"/>
</dbReference>
<evidence type="ECO:0000313" key="2">
    <source>
        <dbReference type="EMBL" id="CUN62404.1"/>
    </source>
</evidence>
<name>A0A173YEP9_9BACE</name>
<organism evidence="2 3">
    <name type="scientific">Bacteroides finegoldii</name>
    <dbReference type="NCBI Taxonomy" id="338188"/>
    <lineage>
        <taxon>Bacteria</taxon>
        <taxon>Pseudomonadati</taxon>
        <taxon>Bacteroidota</taxon>
        <taxon>Bacteroidia</taxon>
        <taxon>Bacteroidales</taxon>
        <taxon>Bacteroidaceae</taxon>
        <taxon>Bacteroides</taxon>
    </lineage>
</organism>
<dbReference type="InterPro" id="IPR027840">
    <property type="entry name" value="DUF4493"/>
</dbReference>
<keyword evidence="2" id="KW-0449">Lipoprotein</keyword>
<dbReference type="STRING" id="338188.ERS852397_00568"/>
<dbReference type="Proteomes" id="UP000095517">
    <property type="component" value="Unassembled WGS sequence"/>
</dbReference>
<dbReference type="Pfam" id="PF14900">
    <property type="entry name" value="DUF4493"/>
    <property type="match status" value="1"/>
</dbReference>